<evidence type="ECO:0000259" key="22">
    <source>
        <dbReference type="PROSITE" id="PS50026"/>
    </source>
</evidence>
<evidence type="ECO:0000256" key="5">
    <source>
        <dbReference type="ARBA" id="ARBA00022692"/>
    </source>
</evidence>
<name>A0AAV9EHZ9_ACOCL</name>
<dbReference type="GO" id="GO:0004674">
    <property type="term" value="F:protein serine/threonine kinase activity"/>
    <property type="evidence" value="ECO:0007669"/>
    <property type="project" value="UniProtKB-KW"/>
</dbReference>
<dbReference type="SMART" id="SM00220">
    <property type="entry name" value="S_TKc"/>
    <property type="match status" value="1"/>
</dbReference>
<dbReference type="InterPro" id="IPR008271">
    <property type="entry name" value="Ser/Thr_kinase_AS"/>
</dbReference>
<keyword evidence="7 17" id="KW-0547">Nucleotide-binding</keyword>
<dbReference type="PROSITE" id="PS00108">
    <property type="entry name" value="PROTEIN_KINASE_ST"/>
    <property type="match status" value="1"/>
</dbReference>
<dbReference type="CDD" id="cd00053">
    <property type="entry name" value="EGF"/>
    <property type="match status" value="1"/>
</dbReference>
<reference evidence="25" key="2">
    <citation type="submission" date="2023-06" db="EMBL/GenBank/DDBJ databases">
        <authorList>
            <person name="Ma L."/>
            <person name="Liu K.-W."/>
            <person name="Li Z."/>
            <person name="Hsiao Y.-Y."/>
            <person name="Qi Y."/>
            <person name="Fu T."/>
            <person name="Tang G."/>
            <person name="Zhang D."/>
            <person name="Sun W.-H."/>
            <person name="Liu D.-K."/>
            <person name="Li Y."/>
            <person name="Chen G.-Z."/>
            <person name="Liu X.-D."/>
            <person name="Liao X.-Y."/>
            <person name="Jiang Y.-T."/>
            <person name="Yu X."/>
            <person name="Hao Y."/>
            <person name="Huang J."/>
            <person name="Zhao X.-W."/>
            <person name="Ke S."/>
            <person name="Chen Y.-Y."/>
            <person name="Wu W.-L."/>
            <person name="Hsu J.-L."/>
            <person name="Lin Y.-F."/>
            <person name="Huang M.-D."/>
            <person name="Li C.-Y."/>
            <person name="Huang L."/>
            <person name="Wang Z.-W."/>
            <person name="Zhao X."/>
            <person name="Zhong W.-Y."/>
            <person name="Peng D.-H."/>
            <person name="Ahmad S."/>
            <person name="Lan S."/>
            <person name="Zhang J.-S."/>
            <person name="Tsai W.-C."/>
            <person name="Van De Peer Y."/>
            <person name="Liu Z.-J."/>
        </authorList>
    </citation>
    <scope>NUCLEOTIDE SEQUENCE</scope>
    <source>
        <strain evidence="25">CP</strain>
        <tissue evidence="25">Leaves</tissue>
    </source>
</reference>
<dbReference type="PROSITE" id="PS50026">
    <property type="entry name" value="EGF_3"/>
    <property type="match status" value="1"/>
</dbReference>
<dbReference type="InterPro" id="IPR003609">
    <property type="entry name" value="Pan_app"/>
</dbReference>
<gene>
    <name evidence="25" type="primary">PK1</name>
    <name evidence="25" type="ORF">QJS10_CPA06g00256</name>
</gene>
<dbReference type="Pfam" id="PF00069">
    <property type="entry name" value="Pkinase"/>
    <property type="match status" value="1"/>
</dbReference>
<dbReference type="FunFam" id="3.30.200.20:FF:000059">
    <property type="entry name" value="S-receptor-like serine/threonine-protein kinase"/>
    <property type="match status" value="1"/>
</dbReference>
<dbReference type="Proteomes" id="UP001180020">
    <property type="component" value="Unassembled WGS sequence"/>
</dbReference>
<keyword evidence="9 17" id="KW-0067">ATP-binding</keyword>
<evidence type="ECO:0000313" key="26">
    <source>
        <dbReference type="Proteomes" id="UP001180020"/>
    </source>
</evidence>
<dbReference type="Pfam" id="PF01453">
    <property type="entry name" value="B_lectin"/>
    <property type="match status" value="1"/>
</dbReference>
<evidence type="ECO:0000259" key="24">
    <source>
        <dbReference type="PROSITE" id="PS50948"/>
    </source>
</evidence>
<dbReference type="PROSITE" id="PS00107">
    <property type="entry name" value="PROTEIN_KINASE_ATP"/>
    <property type="match status" value="1"/>
</dbReference>
<comment type="catalytic activity">
    <reaction evidence="16 17">
        <text>L-seryl-[protein] + ATP = O-phospho-L-seryl-[protein] + ADP + H(+)</text>
        <dbReference type="Rhea" id="RHEA:17989"/>
        <dbReference type="Rhea" id="RHEA-COMP:9863"/>
        <dbReference type="Rhea" id="RHEA-COMP:11604"/>
        <dbReference type="ChEBI" id="CHEBI:15378"/>
        <dbReference type="ChEBI" id="CHEBI:29999"/>
        <dbReference type="ChEBI" id="CHEBI:30616"/>
        <dbReference type="ChEBI" id="CHEBI:83421"/>
        <dbReference type="ChEBI" id="CHEBI:456216"/>
        <dbReference type="EC" id="2.7.11.1"/>
    </reaction>
</comment>
<evidence type="ECO:0000256" key="20">
    <source>
        <dbReference type="SAM" id="Phobius"/>
    </source>
</evidence>
<dbReference type="InterPro" id="IPR017441">
    <property type="entry name" value="Protein_kinase_ATP_BS"/>
</dbReference>
<evidence type="ECO:0000256" key="10">
    <source>
        <dbReference type="ARBA" id="ARBA00022989"/>
    </source>
</evidence>
<feature type="domain" description="EGF-like" evidence="22">
    <location>
        <begin position="258"/>
        <end position="295"/>
    </location>
</feature>
<dbReference type="EC" id="2.7.11.1" evidence="17"/>
<keyword evidence="10 20" id="KW-1133">Transmembrane helix</keyword>
<evidence type="ECO:0000256" key="7">
    <source>
        <dbReference type="ARBA" id="ARBA00022741"/>
    </source>
</evidence>
<dbReference type="CDD" id="cd01098">
    <property type="entry name" value="PAN_AP_plant"/>
    <property type="match status" value="1"/>
</dbReference>
<dbReference type="GO" id="GO:0051707">
    <property type="term" value="P:response to other organism"/>
    <property type="evidence" value="ECO:0007669"/>
    <property type="project" value="UniProtKB-ARBA"/>
</dbReference>
<evidence type="ECO:0000256" key="6">
    <source>
        <dbReference type="ARBA" id="ARBA00022729"/>
    </source>
</evidence>
<dbReference type="EMBL" id="JAUJYO010000006">
    <property type="protein sequence ID" value="KAK1313129.1"/>
    <property type="molecule type" value="Genomic_DNA"/>
</dbReference>
<reference evidence="25" key="1">
    <citation type="journal article" date="2023" name="Nat. Commun.">
        <title>Diploid and tetraploid genomes of Acorus and the evolution of monocots.</title>
        <authorList>
            <person name="Ma L."/>
            <person name="Liu K.W."/>
            <person name="Li Z."/>
            <person name="Hsiao Y.Y."/>
            <person name="Qi Y."/>
            <person name="Fu T."/>
            <person name="Tang G.D."/>
            <person name="Zhang D."/>
            <person name="Sun W.H."/>
            <person name="Liu D.K."/>
            <person name="Li Y."/>
            <person name="Chen G.Z."/>
            <person name="Liu X.D."/>
            <person name="Liao X.Y."/>
            <person name="Jiang Y.T."/>
            <person name="Yu X."/>
            <person name="Hao Y."/>
            <person name="Huang J."/>
            <person name="Zhao X.W."/>
            <person name="Ke S."/>
            <person name="Chen Y.Y."/>
            <person name="Wu W.L."/>
            <person name="Hsu J.L."/>
            <person name="Lin Y.F."/>
            <person name="Huang M.D."/>
            <person name="Li C.Y."/>
            <person name="Huang L."/>
            <person name="Wang Z.W."/>
            <person name="Zhao X."/>
            <person name="Zhong W.Y."/>
            <person name="Peng D.H."/>
            <person name="Ahmad S."/>
            <person name="Lan S."/>
            <person name="Zhang J.S."/>
            <person name="Tsai W.C."/>
            <person name="Van de Peer Y."/>
            <person name="Liu Z.J."/>
        </authorList>
    </citation>
    <scope>NUCLEOTIDE SEQUENCE</scope>
    <source>
        <strain evidence="25">CP</strain>
    </source>
</reference>
<comment type="catalytic activity">
    <reaction evidence="15 17">
        <text>L-threonyl-[protein] + ATP = O-phospho-L-threonyl-[protein] + ADP + H(+)</text>
        <dbReference type="Rhea" id="RHEA:46608"/>
        <dbReference type="Rhea" id="RHEA-COMP:11060"/>
        <dbReference type="Rhea" id="RHEA-COMP:11605"/>
        <dbReference type="ChEBI" id="CHEBI:15378"/>
        <dbReference type="ChEBI" id="CHEBI:30013"/>
        <dbReference type="ChEBI" id="CHEBI:30616"/>
        <dbReference type="ChEBI" id="CHEBI:61977"/>
        <dbReference type="ChEBI" id="CHEBI:456216"/>
        <dbReference type="EC" id="2.7.11.1"/>
    </reaction>
</comment>
<evidence type="ECO:0000256" key="8">
    <source>
        <dbReference type="ARBA" id="ARBA00022777"/>
    </source>
</evidence>
<dbReference type="CDD" id="cd14066">
    <property type="entry name" value="STKc_IRAK"/>
    <property type="match status" value="1"/>
</dbReference>
<dbReference type="PROSITE" id="PS50948">
    <property type="entry name" value="PAN"/>
    <property type="match status" value="1"/>
</dbReference>
<dbReference type="PIRSF" id="PIRSF000641">
    <property type="entry name" value="SRK"/>
    <property type="match status" value="1"/>
</dbReference>
<feature type="binding site" evidence="19">
    <location>
        <position position="518"/>
    </location>
    <ligand>
        <name>ATP</name>
        <dbReference type="ChEBI" id="CHEBI:30616"/>
    </ligand>
</feature>
<evidence type="ECO:0000256" key="12">
    <source>
        <dbReference type="ARBA" id="ARBA00023157"/>
    </source>
</evidence>
<evidence type="ECO:0000259" key="23">
    <source>
        <dbReference type="PROSITE" id="PS50927"/>
    </source>
</evidence>
<dbReference type="InterPro" id="IPR001480">
    <property type="entry name" value="Bulb-type_lectin_dom"/>
</dbReference>
<keyword evidence="3 18" id="KW-0245">EGF-like domain</keyword>
<dbReference type="GO" id="GO:0048544">
    <property type="term" value="P:recognition of pollen"/>
    <property type="evidence" value="ECO:0007669"/>
    <property type="project" value="InterPro"/>
</dbReference>
<dbReference type="Pfam" id="PF00954">
    <property type="entry name" value="S_locus_glycop"/>
    <property type="match status" value="1"/>
</dbReference>
<proteinExistence type="inferred from homology"/>
<evidence type="ECO:0000256" key="4">
    <source>
        <dbReference type="ARBA" id="ARBA00022679"/>
    </source>
</evidence>
<dbReference type="Gene3D" id="1.10.510.10">
    <property type="entry name" value="Transferase(Phosphotransferase) domain 1"/>
    <property type="match status" value="1"/>
</dbReference>
<dbReference type="Gene3D" id="3.30.200.20">
    <property type="entry name" value="Phosphorylase Kinase, domain 1"/>
    <property type="match status" value="1"/>
</dbReference>
<evidence type="ECO:0000256" key="11">
    <source>
        <dbReference type="ARBA" id="ARBA00023136"/>
    </source>
</evidence>
<feature type="domain" description="Protein kinase" evidence="21">
    <location>
        <begin position="490"/>
        <end position="757"/>
    </location>
</feature>
<evidence type="ECO:0000256" key="1">
    <source>
        <dbReference type="ARBA" id="ARBA00004479"/>
    </source>
</evidence>
<dbReference type="AlphaFoldDB" id="A0AAV9EHZ9"/>
<dbReference type="GO" id="GO:0016020">
    <property type="term" value="C:membrane"/>
    <property type="evidence" value="ECO:0007669"/>
    <property type="project" value="UniProtKB-SubCell"/>
</dbReference>
<keyword evidence="12" id="KW-1015">Disulfide bond</keyword>
<evidence type="ECO:0000256" key="15">
    <source>
        <dbReference type="ARBA" id="ARBA00047899"/>
    </source>
</evidence>
<protein>
    <recommendedName>
        <fullName evidence="17">Receptor-like serine/threonine-protein kinase</fullName>
        <ecNumber evidence="17">2.7.11.1</ecNumber>
    </recommendedName>
</protein>
<comment type="caution">
    <text evidence="18">Lacks conserved residue(s) required for the propagation of feature annotation.</text>
</comment>
<keyword evidence="26" id="KW-1185">Reference proteome</keyword>
<evidence type="ECO:0000256" key="14">
    <source>
        <dbReference type="ARBA" id="ARBA00023180"/>
    </source>
</evidence>
<dbReference type="InterPro" id="IPR000742">
    <property type="entry name" value="EGF"/>
</dbReference>
<accession>A0AAV9EHZ9</accession>
<dbReference type="InterPro" id="IPR011009">
    <property type="entry name" value="Kinase-like_dom_sf"/>
</dbReference>
<dbReference type="PROSITE" id="PS50927">
    <property type="entry name" value="BULB_LECTIN"/>
    <property type="match status" value="1"/>
</dbReference>
<dbReference type="SMART" id="SM00108">
    <property type="entry name" value="B_lectin"/>
    <property type="match status" value="1"/>
</dbReference>
<dbReference type="InterPro" id="IPR036426">
    <property type="entry name" value="Bulb-type_lectin_dom_sf"/>
</dbReference>
<evidence type="ECO:0000259" key="21">
    <source>
        <dbReference type="PROSITE" id="PS50011"/>
    </source>
</evidence>
<evidence type="ECO:0000256" key="16">
    <source>
        <dbReference type="ARBA" id="ARBA00048679"/>
    </source>
</evidence>
<dbReference type="CDD" id="cd00028">
    <property type="entry name" value="B_lectin"/>
    <property type="match status" value="1"/>
</dbReference>
<dbReference type="SUPFAM" id="SSF56112">
    <property type="entry name" value="Protein kinase-like (PK-like)"/>
    <property type="match status" value="1"/>
</dbReference>
<dbReference type="SUPFAM" id="SSF51110">
    <property type="entry name" value="alpha-D-mannose-specific plant lectins"/>
    <property type="match status" value="1"/>
</dbReference>
<comment type="caution">
    <text evidence="25">The sequence shown here is derived from an EMBL/GenBank/DDBJ whole genome shotgun (WGS) entry which is preliminary data.</text>
</comment>
<comment type="subcellular location">
    <subcellularLocation>
        <location evidence="1">Membrane</location>
        <topology evidence="1">Single-pass type I membrane protein</topology>
    </subcellularLocation>
</comment>
<evidence type="ECO:0000256" key="9">
    <source>
        <dbReference type="ARBA" id="ARBA00022840"/>
    </source>
</evidence>
<organism evidence="25 26">
    <name type="scientific">Acorus calamus</name>
    <name type="common">Sweet flag</name>
    <dbReference type="NCBI Taxonomy" id="4465"/>
    <lineage>
        <taxon>Eukaryota</taxon>
        <taxon>Viridiplantae</taxon>
        <taxon>Streptophyta</taxon>
        <taxon>Embryophyta</taxon>
        <taxon>Tracheophyta</taxon>
        <taxon>Spermatophyta</taxon>
        <taxon>Magnoliopsida</taxon>
        <taxon>Liliopsida</taxon>
        <taxon>Acoraceae</taxon>
        <taxon>Acorus</taxon>
    </lineage>
</organism>
<keyword evidence="11 20" id="KW-0472">Membrane</keyword>
<keyword evidence="4 17" id="KW-0808">Transferase</keyword>
<keyword evidence="14" id="KW-0325">Glycoprotein</keyword>
<keyword evidence="2 17" id="KW-0723">Serine/threonine-protein kinase</keyword>
<feature type="transmembrane region" description="Helical" evidence="20">
    <location>
        <begin position="431"/>
        <end position="454"/>
    </location>
</feature>
<evidence type="ECO:0000256" key="18">
    <source>
        <dbReference type="PROSITE-ProRule" id="PRU00076"/>
    </source>
</evidence>
<evidence type="ECO:0000256" key="17">
    <source>
        <dbReference type="PIRNR" id="PIRNR000641"/>
    </source>
</evidence>
<dbReference type="InterPro" id="IPR024171">
    <property type="entry name" value="SRK-like_kinase"/>
</dbReference>
<evidence type="ECO:0000256" key="2">
    <source>
        <dbReference type="ARBA" id="ARBA00022527"/>
    </source>
</evidence>
<feature type="domain" description="Apple" evidence="24">
    <location>
        <begin position="309"/>
        <end position="391"/>
    </location>
</feature>
<dbReference type="PROSITE" id="PS50011">
    <property type="entry name" value="PROTEIN_KINASE_DOM"/>
    <property type="match status" value="1"/>
</dbReference>
<keyword evidence="5 20" id="KW-0812">Transmembrane</keyword>
<dbReference type="GO" id="GO:0005524">
    <property type="term" value="F:ATP binding"/>
    <property type="evidence" value="ECO:0007669"/>
    <property type="project" value="UniProtKB-UniRule"/>
</dbReference>
<keyword evidence="13 25" id="KW-0675">Receptor</keyword>
<dbReference type="Gene3D" id="2.90.10.10">
    <property type="entry name" value="Bulb-type lectin domain"/>
    <property type="match status" value="2"/>
</dbReference>
<sequence>MGKSLAVERPNDTLISNDGTFAAGFHNVGDNAYIFAVWFAGLNDSTIVWTANRDYPVNGWRSHLTLQTDGNLVLSDAGASTVWSTNSASHISAASVSISVSLGLSDTGNLMLKSTNGVIVWQSFDHPTDTLLPNQPLTRSIKLVSWQNQYDISSGSYSLFFDNDNMLKLLYNGPDVSSIYWPDPWLVTLMAGRTTYNNSCNAVLDKSGRFLSSDQFHFFASDRGLGPKRRLTLDYDGNLRLYSLDDTSRTWSVTWQAIVETCKIHGACGPNALCNEIPQGRMCSCPPGFVAIDPSDMLKGCNQIFTVSCPATRNNTKFLKLTQVDFFGYDLNYTVRTTRRQCKHACLRSCDCKAAMYREDGTGNCYRKTMLLNGRHSPNSKGGTTMFIKIPRDFNPPKEENKTIGCPPVVVRQLSRDYSSKRKQNQTSLRYLLWFVSAFGGFEFMCIAMGWWFFYGGRDKPNAYVLHHLFEASLFRRFTYNELKKATGNFHEDNVIGRGGTGIVYQGVLSDKRKAAIKRLEGVQQGEEEFLAEVSMLGRIYHMNLIQMWGFCAQGKHRLLVYEYAEHGSLADNISSEGLDWEKRFNIALGTARGLAYLHEDCLQWVLHLDVKPQNILLDENFQPRVADFGLSKLLDRRVGPIKSFSRVRGTRGYMAPEWIMNRPITSKVDVYSYGIVVLEIVTGKSHQEPERLVPWVREVISGVATETGIEEIMDPYMRSGYDVGQIEKLINVALLCVDEEMNARPTMAQVVEMLLLHNGEDEQ</sequence>
<dbReference type="PANTHER" id="PTHR47974">
    <property type="entry name" value="OS07G0415500 PROTEIN"/>
    <property type="match status" value="1"/>
</dbReference>
<keyword evidence="6" id="KW-0732">Signal</keyword>
<dbReference type="FunFam" id="1.10.510.10:FF:000537">
    <property type="entry name" value="Putative receptor-like protein kinase"/>
    <property type="match status" value="1"/>
</dbReference>
<dbReference type="InterPro" id="IPR000719">
    <property type="entry name" value="Prot_kinase_dom"/>
</dbReference>
<evidence type="ECO:0000256" key="3">
    <source>
        <dbReference type="ARBA" id="ARBA00022536"/>
    </source>
</evidence>
<dbReference type="PANTHER" id="PTHR47974:SF3">
    <property type="entry name" value="RECEPTOR-LIKE SERINE_THREONINE-PROTEIN KINASE"/>
    <property type="match status" value="1"/>
</dbReference>
<comment type="similarity">
    <text evidence="17">Belongs to the protein kinase superfamily. Ser/Thr protein kinase family.</text>
</comment>
<evidence type="ECO:0000256" key="19">
    <source>
        <dbReference type="PROSITE-ProRule" id="PRU10141"/>
    </source>
</evidence>
<evidence type="ECO:0000256" key="13">
    <source>
        <dbReference type="ARBA" id="ARBA00023170"/>
    </source>
</evidence>
<evidence type="ECO:0000313" key="25">
    <source>
        <dbReference type="EMBL" id="KAK1313129.1"/>
    </source>
</evidence>
<keyword evidence="8 17" id="KW-0418">Kinase</keyword>
<dbReference type="InterPro" id="IPR000858">
    <property type="entry name" value="S_locus_glycoprot_dom"/>
</dbReference>
<feature type="domain" description="Bulb-type lectin" evidence="23">
    <location>
        <begin position="1"/>
        <end position="125"/>
    </location>
</feature>